<keyword evidence="1" id="KW-0812">Transmembrane</keyword>
<keyword evidence="1" id="KW-0472">Membrane</keyword>
<gene>
    <name evidence="3" type="ORF">AB205_0181430</name>
</gene>
<dbReference type="PANTHER" id="PTHR28581:SF1">
    <property type="entry name" value="CONSORTIN"/>
    <property type="match status" value="1"/>
</dbReference>
<name>A0A2G9RFA6_AQUCT</name>
<dbReference type="GO" id="GO:0005886">
    <property type="term" value="C:plasma membrane"/>
    <property type="evidence" value="ECO:0007669"/>
    <property type="project" value="TreeGrafter"/>
</dbReference>
<dbReference type="InterPro" id="IPR028129">
    <property type="entry name" value="Consortin_C"/>
</dbReference>
<dbReference type="GO" id="GO:0005802">
    <property type="term" value="C:trans-Golgi network"/>
    <property type="evidence" value="ECO:0007669"/>
    <property type="project" value="InterPro"/>
</dbReference>
<reference evidence="4" key="1">
    <citation type="journal article" date="2017" name="Nat. Commun.">
        <title>The North American bullfrog draft genome provides insight into hormonal regulation of long noncoding RNA.</title>
        <authorList>
            <person name="Hammond S.A."/>
            <person name="Warren R.L."/>
            <person name="Vandervalk B.P."/>
            <person name="Kucuk E."/>
            <person name="Khan H."/>
            <person name="Gibb E.A."/>
            <person name="Pandoh P."/>
            <person name="Kirk H."/>
            <person name="Zhao Y."/>
            <person name="Jones M."/>
            <person name="Mungall A.J."/>
            <person name="Coope R."/>
            <person name="Pleasance S."/>
            <person name="Moore R.A."/>
            <person name="Holt R.A."/>
            <person name="Round J.M."/>
            <person name="Ohora S."/>
            <person name="Walle B.V."/>
            <person name="Veldhoen N."/>
            <person name="Helbing C.C."/>
            <person name="Birol I."/>
        </authorList>
    </citation>
    <scope>NUCLEOTIDE SEQUENCE [LARGE SCALE GENOMIC DNA]</scope>
</reference>
<feature type="domain" description="Consortin C-terminal" evidence="2">
    <location>
        <begin position="1"/>
        <end position="110"/>
    </location>
</feature>
<dbReference type="GO" id="GO:0071253">
    <property type="term" value="F:connexin binding"/>
    <property type="evidence" value="ECO:0007669"/>
    <property type="project" value="InterPro"/>
</dbReference>
<evidence type="ECO:0000259" key="2">
    <source>
        <dbReference type="Pfam" id="PF15281"/>
    </source>
</evidence>
<dbReference type="InterPro" id="IPR042318">
    <property type="entry name" value="Consortin"/>
</dbReference>
<feature type="non-terminal residue" evidence="3">
    <location>
        <position position="1"/>
    </location>
</feature>
<accession>A0A2G9RFA6</accession>
<dbReference type="Pfam" id="PF15281">
    <property type="entry name" value="Consortin_C"/>
    <property type="match status" value="1"/>
</dbReference>
<dbReference type="GO" id="GO:0042998">
    <property type="term" value="P:positive regulation of Golgi to plasma membrane protein transport"/>
    <property type="evidence" value="ECO:0007669"/>
    <property type="project" value="InterPro"/>
</dbReference>
<dbReference type="PANTHER" id="PTHR28581">
    <property type="entry name" value="CONSORTIN"/>
    <property type="match status" value="1"/>
</dbReference>
<dbReference type="Proteomes" id="UP000228934">
    <property type="component" value="Unassembled WGS sequence"/>
</dbReference>
<sequence>VSPVAGLVSILKKRDGSEGEKTFQPLQKQAKRKVRFQEAEDALEQEEISGGSCILLIALCIVTVFLSIGGTALYCTFGDMDSSVCKDFAANVDFYYTQAVQGIEEIRHWLFIT</sequence>
<keyword evidence="4" id="KW-1185">Reference proteome</keyword>
<evidence type="ECO:0000256" key="1">
    <source>
        <dbReference type="SAM" id="Phobius"/>
    </source>
</evidence>
<evidence type="ECO:0000313" key="3">
    <source>
        <dbReference type="EMBL" id="PIO26534.1"/>
    </source>
</evidence>
<dbReference type="EMBL" id="KV940954">
    <property type="protein sequence ID" value="PIO26534.1"/>
    <property type="molecule type" value="Genomic_DNA"/>
</dbReference>
<keyword evidence="1" id="KW-1133">Transmembrane helix</keyword>
<organism evidence="3 4">
    <name type="scientific">Aquarana catesbeiana</name>
    <name type="common">American bullfrog</name>
    <name type="synonym">Rana catesbeiana</name>
    <dbReference type="NCBI Taxonomy" id="8400"/>
    <lineage>
        <taxon>Eukaryota</taxon>
        <taxon>Metazoa</taxon>
        <taxon>Chordata</taxon>
        <taxon>Craniata</taxon>
        <taxon>Vertebrata</taxon>
        <taxon>Euteleostomi</taxon>
        <taxon>Amphibia</taxon>
        <taxon>Batrachia</taxon>
        <taxon>Anura</taxon>
        <taxon>Neobatrachia</taxon>
        <taxon>Ranoidea</taxon>
        <taxon>Ranidae</taxon>
        <taxon>Aquarana</taxon>
    </lineage>
</organism>
<dbReference type="AlphaFoldDB" id="A0A2G9RFA6"/>
<protein>
    <recommendedName>
        <fullName evidence="2">Consortin C-terminal domain-containing protein</fullName>
    </recommendedName>
</protein>
<dbReference type="GO" id="GO:0030133">
    <property type="term" value="C:transport vesicle"/>
    <property type="evidence" value="ECO:0007669"/>
    <property type="project" value="TreeGrafter"/>
</dbReference>
<evidence type="ECO:0000313" key="4">
    <source>
        <dbReference type="Proteomes" id="UP000228934"/>
    </source>
</evidence>
<dbReference type="OrthoDB" id="9894200at2759"/>
<feature type="transmembrane region" description="Helical" evidence="1">
    <location>
        <begin position="54"/>
        <end position="77"/>
    </location>
</feature>
<proteinExistence type="predicted"/>